<dbReference type="EMBL" id="JABEZZ010000006">
    <property type="protein sequence ID" value="MBA0587562.1"/>
    <property type="molecule type" value="Genomic_DNA"/>
</dbReference>
<dbReference type="eggNOG" id="ENOG502QT3I">
    <property type="taxonomic scope" value="Eukaryota"/>
</dbReference>
<evidence type="ECO:0000313" key="4">
    <source>
        <dbReference type="Proteomes" id="UP000032304"/>
    </source>
</evidence>
<reference evidence="2 4" key="1">
    <citation type="journal article" date="2012" name="Nature">
        <title>Repeated polyploidization of Gossypium genomes and the evolution of spinnable cotton fibres.</title>
        <authorList>
            <person name="Paterson A.H."/>
            <person name="Wendel J.F."/>
            <person name="Gundlach H."/>
            <person name="Guo H."/>
            <person name="Jenkins J."/>
            <person name="Jin D."/>
            <person name="Llewellyn D."/>
            <person name="Showmaker K.C."/>
            <person name="Shu S."/>
            <person name="Udall J."/>
            <person name="Yoo M.J."/>
            <person name="Byers R."/>
            <person name="Chen W."/>
            <person name="Doron-Faigenboim A."/>
            <person name="Duke M.V."/>
            <person name="Gong L."/>
            <person name="Grimwood J."/>
            <person name="Grover C."/>
            <person name="Grupp K."/>
            <person name="Hu G."/>
            <person name="Lee T.H."/>
            <person name="Li J."/>
            <person name="Lin L."/>
            <person name="Liu T."/>
            <person name="Marler B.S."/>
            <person name="Page J.T."/>
            <person name="Roberts A.W."/>
            <person name="Romanel E."/>
            <person name="Sanders W.S."/>
            <person name="Szadkowski E."/>
            <person name="Tan X."/>
            <person name="Tang H."/>
            <person name="Xu C."/>
            <person name="Wang J."/>
            <person name="Wang Z."/>
            <person name="Zhang D."/>
            <person name="Zhang L."/>
            <person name="Ashrafi H."/>
            <person name="Bedon F."/>
            <person name="Bowers J.E."/>
            <person name="Brubaker C.L."/>
            <person name="Chee P.W."/>
            <person name="Das S."/>
            <person name="Gingle A.R."/>
            <person name="Haigler C.H."/>
            <person name="Harker D."/>
            <person name="Hoffmann L.V."/>
            <person name="Hovav R."/>
            <person name="Jones D.C."/>
            <person name="Lemke C."/>
            <person name="Mansoor S."/>
            <person name="ur Rahman M."/>
            <person name="Rainville L.N."/>
            <person name="Rambani A."/>
            <person name="Reddy U.K."/>
            <person name="Rong J.K."/>
            <person name="Saranga Y."/>
            <person name="Scheffler B.E."/>
            <person name="Scheffler J.A."/>
            <person name="Stelly D.M."/>
            <person name="Triplett B.A."/>
            <person name="Van Deynze A."/>
            <person name="Vaslin M.F."/>
            <person name="Waghmare V.N."/>
            <person name="Walford S.A."/>
            <person name="Wright R.J."/>
            <person name="Zaki E.A."/>
            <person name="Zhang T."/>
            <person name="Dennis E.S."/>
            <person name="Mayer K.F."/>
            <person name="Peterson D.G."/>
            <person name="Rokhsar D.S."/>
            <person name="Wang X."/>
            <person name="Schmutz J."/>
        </authorList>
    </citation>
    <scope>NUCLEOTIDE SEQUENCE [LARGE SCALE GENOMIC DNA]</scope>
</reference>
<gene>
    <name evidence="2" type="ORF">B456_006G104300</name>
    <name evidence="3" type="ORF">Gorai_000688</name>
</gene>
<reference evidence="3" key="3">
    <citation type="submission" date="2020-04" db="EMBL/GenBank/DDBJ databases">
        <authorList>
            <person name="Grover C.E."/>
            <person name="Arick M.A. II"/>
            <person name="Thrash A."/>
            <person name="Conover J.L."/>
            <person name="Sanders W.S."/>
            <person name="Peterson D.G."/>
            <person name="Scheffler J.A."/>
            <person name="Scheffler B.E."/>
            <person name="Wendel J.F."/>
        </authorList>
    </citation>
    <scope>NUCLEOTIDE SEQUENCE</scope>
    <source>
        <strain evidence="3">8</strain>
        <tissue evidence="3">Leaf</tissue>
    </source>
</reference>
<dbReference type="Proteomes" id="UP000032304">
    <property type="component" value="Chromosome 6"/>
</dbReference>
<dbReference type="PANTHER" id="PTHR34285:SF3">
    <property type="entry name" value="OS08G0510800 PROTEIN"/>
    <property type="match status" value="1"/>
</dbReference>
<dbReference type="AlphaFoldDB" id="A0A0D2RTI0"/>
<dbReference type="PANTHER" id="PTHR34285">
    <property type="entry name" value="OS08G0510800 PROTEIN"/>
    <property type="match status" value="1"/>
</dbReference>
<evidence type="ECO:0000313" key="5">
    <source>
        <dbReference type="Proteomes" id="UP000593578"/>
    </source>
</evidence>
<evidence type="ECO:0000256" key="1">
    <source>
        <dbReference type="SAM" id="MobiDB-lite"/>
    </source>
</evidence>
<dbReference type="Gramene" id="KJB35209">
    <property type="protein sequence ID" value="KJB35209"/>
    <property type="gene ID" value="B456_006G104300"/>
</dbReference>
<evidence type="ECO:0000313" key="2">
    <source>
        <dbReference type="EMBL" id="KJB35209.1"/>
    </source>
</evidence>
<dbReference type="Proteomes" id="UP000593578">
    <property type="component" value="Unassembled WGS sequence"/>
</dbReference>
<dbReference type="STRING" id="29730.A0A0D2RTI0"/>
<name>A0A0D2RTI0_GOSRA</name>
<keyword evidence="4" id="KW-1185">Reference proteome</keyword>
<sequence length="320" mass="34800">MKASLKFREEKQPVLRAKIPLSILGLPFQSGIVAGEPKELTLNLSTFFESGPSIKIAYRPTDTWNPFSLIVKTGTGPFGSPISTSLLMSAEFNLLGRGNPSFMLHLKPQFGDFSIKKSQSSVFDKVVKMTNDAVADVDSSASVDFAGFFAEKGKLGTLNSGDIARILSGMEVAARTAVPVKGKAMLKFRWGMRIPSEMKSGVGGAGIPFLVMDKIGIEQVEGADSMQALTTASKASPGVRTNVDIAESIFMVKRQLEALHSENALLKRAVDDLRREISSGNFGDLNSVKYREIERNGKTERRMSEKNSMEEELKKALKGA</sequence>
<proteinExistence type="predicted"/>
<reference evidence="3 5" key="2">
    <citation type="journal article" date="2019" name="Genome Biol. Evol.">
        <title>Insights into the evolution of the New World diploid cottons (Gossypium, subgenus Houzingenia) based on genome sequencing.</title>
        <authorList>
            <person name="Grover C.E."/>
            <person name="Arick M.A. 2nd"/>
            <person name="Thrash A."/>
            <person name="Conover J.L."/>
            <person name="Sanders W.S."/>
            <person name="Peterson D.G."/>
            <person name="Frelichowski J.E."/>
            <person name="Scheffler J.A."/>
            <person name="Scheffler B.E."/>
            <person name="Wendel J.F."/>
        </authorList>
    </citation>
    <scope>NUCLEOTIDE SEQUENCE [LARGE SCALE GENOMIC DNA]</scope>
    <source>
        <strain evidence="3">8</strain>
        <tissue evidence="3">Leaf</tissue>
    </source>
</reference>
<accession>A0A0D2RTI0</accession>
<dbReference type="EMBL" id="CM001745">
    <property type="protein sequence ID" value="KJB35209.1"/>
    <property type="molecule type" value="Genomic_DNA"/>
</dbReference>
<protein>
    <submittedName>
        <fullName evidence="2">Uncharacterized protein</fullName>
    </submittedName>
</protein>
<feature type="region of interest" description="Disordered" evidence="1">
    <location>
        <begin position="295"/>
        <end position="320"/>
    </location>
</feature>
<organism evidence="2 4">
    <name type="scientific">Gossypium raimondii</name>
    <name type="common">Peruvian cotton</name>
    <name type="synonym">Gossypium klotzschianum subsp. raimondii</name>
    <dbReference type="NCBI Taxonomy" id="29730"/>
    <lineage>
        <taxon>Eukaryota</taxon>
        <taxon>Viridiplantae</taxon>
        <taxon>Streptophyta</taxon>
        <taxon>Embryophyta</taxon>
        <taxon>Tracheophyta</taxon>
        <taxon>Spermatophyta</taxon>
        <taxon>Magnoliopsida</taxon>
        <taxon>eudicotyledons</taxon>
        <taxon>Gunneridae</taxon>
        <taxon>Pentapetalae</taxon>
        <taxon>rosids</taxon>
        <taxon>malvids</taxon>
        <taxon>Malvales</taxon>
        <taxon>Malvaceae</taxon>
        <taxon>Malvoideae</taxon>
        <taxon>Gossypium</taxon>
    </lineage>
</organism>
<dbReference type="OMA" id="DFAGFFT"/>
<evidence type="ECO:0000313" key="3">
    <source>
        <dbReference type="EMBL" id="MBA0587562.1"/>
    </source>
</evidence>